<evidence type="ECO:0000313" key="2">
    <source>
        <dbReference type="Proteomes" id="UP000004001"/>
    </source>
</evidence>
<keyword evidence="2" id="KW-1185">Reference proteome</keyword>
<name>D1W0H1_9BACT</name>
<protein>
    <submittedName>
        <fullName evidence="1">Uncharacterized protein</fullName>
    </submittedName>
</protein>
<proteinExistence type="predicted"/>
<sequence>MEIREIRKEWIEDLFCEYGVKECKGVENSICEYINGFVRSLENDNPNRKLELAEMLYFIKGISDEIVINGLVVDPKKDELKNMDRKAHLNISTVKNDIEMMLTEKLRKEFGRLAYLETHYDEKGCADDDFYSKIEEGYFESEDFLKLPYKNEELEQIIKIGKKNEEIDKSFTKSRNIGAICYMILRTFEENIMDDNSTTIKKYSLIYDIISLTGCIKKISTDKPYKGKMAKEKYDCVKNKINSFKSNLGALKDLNVWVVEITD</sequence>
<dbReference type="RefSeq" id="WP_008124802.1">
    <property type="nucleotide sequence ID" value="NZ_ADEF01000047.1"/>
</dbReference>
<accession>D1W0H1</accession>
<comment type="caution">
    <text evidence="1">The sequence shown here is derived from an EMBL/GenBank/DDBJ whole genome shotgun (WGS) entry which is preliminary data.</text>
</comment>
<gene>
    <name evidence="1" type="ORF">HMPREF9019_0996</name>
</gene>
<dbReference type="EMBL" id="ADEF01000047">
    <property type="protein sequence ID" value="EFA97142.1"/>
    <property type="molecule type" value="Genomic_DNA"/>
</dbReference>
<dbReference type="Proteomes" id="UP000004001">
    <property type="component" value="Unassembled WGS sequence"/>
</dbReference>
<reference evidence="1 2" key="1">
    <citation type="submission" date="2009-12" db="EMBL/GenBank/DDBJ databases">
        <title>Genome Sequence of Prevotella timonensis CRIS 5C-B1.</title>
        <authorList>
            <person name="Durkin A.S."/>
            <person name="Madupu R."/>
            <person name="Torralba M."/>
            <person name="Methe B."/>
            <person name="Sutton G."/>
            <person name="Strausberg R.L."/>
            <person name="Nelson K.E."/>
        </authorList>
    </citation>
    <scope>NUCLEOTIDE SEQUENCE [LARGE SCALE GENOMIC DNA]</scope>
    <source>
        <strain evidence="1 2">CRIS 5C-B1</strain>
    </source>
</reference>
<dbReference type="AlphaFoldDB" id="D1W0H1"/>
<evidence type="ECO:0000313" key="1">
    <source>
        <dbReference type="EMBL" id="EFA97142.1"/>
    </source>
</evidence>
<organism evidence="1 2">
    <name type="scientific">Hoylesella timonensis CRIS 5C-B1</name>
    <dbReference type="NCBI Taxonomy" id="679189"/>
    <lineage>
        <taxon>Bacteria</taxon>
        <taxon>Pseudomonadati</taxon>
        <taxon>Bacteroidota</taxon>
        <taxon>Bacteroidia</taxon>
        <taxon>Bacteroidales</taxon>
        <taxon>Prevotellaceae</taxon>
        <taxon>Hoylesella</taxon>
    </lineage>
</organism>